<keyword evidence="5" id="KW-1185">Reference proteome</keyword>
<dbReference type="Proteomes" id="UP001240150">
    <property type="component" value="Chromosome"/>
</dbReference>
<dbReference type="RefSeq" id="WP_284913675.1">
    <property type="nucleotide sequence ID" value="NZ_CP126980.1"/>
</dbReference>
<evidence type="ECO:0000256" key="2">
    <source>
        <dbReference type="PROSITE-ProRule" id="PRU00335"/>
    </source>
</evidence>
<evidence type="ECO:0000256" key="1">
    <source>
        <dbReference type="ARBA" id="ARBA00023125"/>
    </source>
</evidence>
<evidence type="ECO:0000259" key="3">
    <source>
        <dbReference type="PROSITE" id="PS50977"/>
    </source>
</evidence>
<evidence type="ECO:0000313" key="5">
    <source>
        <dbReference type="Proteomes" id="UP001240150"/>
    </source>
</evidence>
<evidence type="ECO:0000313" key="4">
    <source>
        <dbReference type="EMBL" id="WIM92469.1"/>
    </source>
</evidence>
<protein>
    <submittedName>
        <fullName evidence="4">TetR/AcrR family transcriptional regulator</fullName>
    </submittedName>
</protein>
<dbReference type="EMBL" id="CP126980">
    <property type="protein sequence ID" value="WIM92469.1"/>
    <property type="molecule type" value="Genomic_DNA"/>
</dbReference>
<dbReference type="Pfam" id="PF00440">
    <property type="entry name" value="TetR_N"/>
    <property type="match status" value="1"/>
</dbReference>
<name>A0ABY8W3N1_9ACTN</name>
<gene>
    <name evidence="4" type="ORF">ACTOB_004410</name>
</gene>
<organism evidence="4 5">
    <name type="scientific">Actinoplanes oblitus</name>
    <dbReference type="NCBI Taxonomy" id="3040509"/>
    <lineage>
        <taxon>Bacteria</taxon>
        <taxon>Bacillati</taxon>
        <taxon>Actinomycetota</taxon>
        <taxon>Actinomycetes</taxon>
        <taxon>Micromonosporales</taxon>
        <taxon>Micromonosporaceae</taxon>
        <taxon>Actinoplanes</taxon>
    </lineage>
</organism>
<accession>A0ABY8W3N1</accession>
<feature type="DNA-binding region" description="H-T-H motif" evidence="2">
    <location>
        <begin position="25"/>
        <end position="44"/>
    </location>
</feature>
<keyword evidence="1 2" id="KW-0238">DNA-binding</keyword>
<proteinExistence type="predicted"/>
<dbReference type="InterPro" id="IPR009057">
    <property type="entry name" value="Homeodomain-like_sf"/>
</dbReference>
<dbReference type="Gene3D" id="1.10.357.10">
    <property type="entry name" value="Tetracycline Repressor, domain 2"/>
    <property type="match status" value="1"/>
</dbReference>
<dbReference type="PROSITE" id="PS50977">
    <property type="entry name" value="HTH_TETR_2"/>
    <property type="match status" value="1"/>
</dbReference>
<dbReference type="SUPFAM" id="SSF46689">
    <property type="entry name" value="Homeodomain-like"/>
    <property type="match status" value="1"/>
</dbReference>
<feature type="domain" description="HTH tetR-type" evidence="3">
    <location>
        <begin position="2"/>
        <end position="62"/>
    </location>
</feature>
<reference evidence="4 5" key="1">
    <citation type="submission" date="2023-06" db="EMBL/GenBank/DDBJ databases">
        <authorList>
            <person name="Yushchuk O."/>
            <person name="Binda E."/>
            <person name="Ruckert-Reed C."/>
            <person name="Fedorenko V."/>
            <person name="Kalinowski J."/>
            <person name="Marinelli F."/>
        </authorList>
    </citation>
    <scope>NUCLEOTIDE SEQUENCE [LARGE SCALE GENOMIC DNA]</scope>
    <source>
        <strain evidence="4 5">NRRL 3884</strain>
    </source>
</reference>
<dbReference type="InterPro" id="IPR001647">
    <property type="entry name" value="HTH_TetR"/>
</dbReference>
<sequence>MSEARAELLARILEFAARDGLADRSLREIAAGAGTSHRMLLFHFGSREGLLTAVVGAMEERQRATMVALAESAATPAELMTDVWRAVSSPEVRPFVRLFFEVFALTARGAAPGPAGLTASWLDDAEEAARRLGIAPDRAALRLGVAVSRGLLIDLLAGEDPAEVDAAHDLFVHLAGIGQPATVPSAGGGSTGSPKSGG</sequence>